<dbReference type="GO" id="GO:0016558">
    <property type="term" value="P:protein import into peroxisome matrix"/>
    <property type="evidence" value="ECO:0007669"/>
    <property type="project" value="InterPro"/>
</dbReference>
<dbReference type="GO" id="GO:0008270">
    <property type="term" value="F:zinc ion binding"/>
    <property type="evidence" value="ECO:0007669"/>
    <property type="project" value="UniProtKB-KW"/>
</dbReference>
<evidence type="ECO:0000256" key="2">
    <source>
        <dbReference type="ARBA" id="ARBA00004906"/>
    </source>
</evidence>
<evidence type="ECO:0000256" key="10">
    <source>
        <dbReference type="ARBA" id="ARBA00022989"/>
    </source>
</evidence>
<name>A0A5B6VV23_9ROSI</name>
<sequence>MLFQVGGQGARPTFFEMAAAQQLPASLRGALTYSIGVLALRRPFLHKVLDYEDEFFALLMLVLETHSLRNTDASFSESLYGLRRRAAKIRTKQADIRSKSSDGIQHSSLEKRQRVLSVVVLPYLKSKLHSIYNKEREARLQASLWGPGDERFEDVDYFDEAEAPITSRTSTETEATIRTRLAKNIQKIIGVCYPWLHATTEGVFRSKLSFCTPVFKNERLTFTYQLLYLLDATGFYSVGLHALGVHVCRATGQELVLDSTITSVLCLHVLH</sequence>
<comment type="similarity">
    <text evidence="3">Belongs to the pex2/pex10/pex12 family.</text>
</comment>
<reference evidence="15" key="1">
    <citation type="journal article" date="2019" name="Plant Biotechnol. J.">
        <title>Genome sequencing of the Australian wild diploid species Gossypium australe highlights disease resistance and delayed gland morphogenesis.</title>
        <authorList>
            <person name="Cai Y."/>
            <person name="Cai X."/>
            <person name="Wang Q."/>
            <person name="Wang P."/>
            <person name="Zhang Y."/>
            <person name="Cai C."/>
            <person name="Xu Y."/>
            <person name="Wang K."/>
            <person name="Zhou Z."/>
            <person name="Wang C."/>
            <person name="Geng S."/>
            <person name="Li B."/>
            <person name="Dong Q."/>
            <person name="Hou Y."/>
            <person name="Wang H."/>
            <person name="Ai P."/>
            <person name="Liu Z."/>
            <person name="Yi F."/>
            <person name="Sun M."/>
            <person name="An G."/>
            <person name="Cheng J."/>
            <person name="Zhang Y."/>
            <person name="Shi Q."/>
            <person name="Xie Y."/>
            <person name="Shi X."/>
            <person name="Chang Y."/>
            <person name="Huang F."/>
            <person name="Chen Y."/>
            <person name="Hong S."/>
            <person name="Mi L."/>
            <person name="Sun Q."/>
            <person name="Zhang L."/>
            <person name="Zhou B."/>
            <person name="Peng R."/>
            <person name="Zhang X."/>
            <person name="Liu F."/>
        </authorList>
    </citation>
    <scope>NUCLEOTIDE SEQUENCE [LARGE SCALE GENOMIC DNA]</scope>
    <source>
        <strain evidence="15">cv. PA1801</strain>
    </source>
</reference>
<keyword evidence="5" id="KW-0812">Transmembrane</keyword>
<dbReference type="GO" id="GO:0006513">
    <property type="term" value="P:protein monoubiquitination"/>
    <property type="evidence" value="ECO:0007669"/>
    <property type="project" value="TreeGrafter"/>
</dbReference>
<keyword evidence="7" id="KW-0863">Zinc-finger</keyword>
<keyword evidence="6" id="KW-0479">Metal-binding</keyword>
<dbReference type="EMBL" id="SMMG02000005">
    <property type="protein sequence ID" value="KAA3472953.1"/>
    <property type="molecule type" value="Genomic_DNA"/>
</dbReference>
<evidence type="ECO:0000313" key="15">
    <source>
        <dbReference type="Proteomes" id="UP000325315"/>
    </source>
</evidence>
<evidence type="ECO:0000313" key="14">
    <source>
        <dbReference type="EMBL" id="KAA3472953.1"/>
    </source>
</evidence>
<gene>
    <name evidence="14" type="ORF">EPI10_023370</name>
</gene>
<dbReference type="GO" id="GO:0005778">
    <property type="term" value="C:peroxisomal membrane"/>
    <property type="evidence" value="ECO:0007669"/>
    <property type="project" value="UniProtKB-SubCell"/>
</dbReference>
<protein>
    <submittedName>
        <fullName evidence="14">Peroxisome biogenesis protein 12</fullName>
    </submittedName>
</protein>
<dbReference type="GO" id="GO:0004842">
    <property type="term" value="F:ubiquitin-protein transferase activity"/>
    <property type="evidence" value="ECO:0007669"/>
    <property type="project" value="TreeGrafter"/>
</dbReference>
<dbReference type="PANTHER" id="PTHR12888:SF0">
    <property type="entry name" value="PEROXISOME ASSEMBLY PROTEIN 12"/>
    <property type="match status" value="1"/>
</dbReference>
<keyword evidence="8" id="KW-0862">Zinc</keyword>
<dbReference type="GO" id="GO:1990429">
    <property type="term" value="C:peroxisomal importomer complex"/>
    <property type="evidence" value="ECO:0007669"/>
    <property type="project" value="TreeGrafter"/>
</dbReference>
<dbReference type="AlphaFoldDB" id="A0A5B6VV23"/>
<comment type="subcellular location">
    <subcellularLocation>
        <location evidence="1">Peroxisome membrane</location>
        <topology evidence="1">Multi-pass membrane protein</topology>
    </subcellularLocation>
</comment>
<comment type="pathway">
    <text evidence="2">Protein modification; protein ubiquitination.</text>
</comment>
<evidence type="ECO:0000256" key="3">
    <source>
        <dbReference type="ARBA" id="ARBA00008704"/>
    </source>
</evidence>
<dbReference type="OrthoDB" id="107372at2759"/>
<evidence type="ECO:0000259" key="13">
    <source>
        <dbReference type="Pfam" id="PF04757"/>
    </source>
</evidence>
<accession>A0A5B6VV23</accession>
<evidence type="ECO:0000256" key="9">
    <source>
        <dbReference type="ARBA" id="ARBA00022927"/>
    </source>
</evidence>
<evidence type="ECO:0000256" key="1">
    <source>
        <dbReference type="ARBA" id="ARBA00004585"/>
    </source>
</evidence>
<proteinExistence type="inferred from homology"/>
<evidence type="ECO:0000256" key="4">
    <source>
        <dbReference type="ARBA" id="ARBA00022448"/>
    </source>
</evidence>
<keyword evidence="11" id="KW-0472">Membrane</keyword>
<keyword evidence="9" id="KW-0653">Protein transport</keyword>
<dbReference type="InterPro" id="IPR017375">
    <property type="entry name" value="PEX12"/>
</dbReference>
<keyword evidence="4" id="KW-0813">Transport</keyword>
<evidence type="ECO:0000256" key="7">
    <source>
        <dbReference type="ARBA" id="ARBA00022771"/>
    </source>
</evidence>
<evidence type="ECO:0000256" key="11">
    <source>
        <dbReference type="ARBA" id="ARBA00023136"/>
    </source>
</evidence>
<comment type="caution">
    <text evidence="14">The sequence shown here is derived from an EMBL/GenBank/DDBJ whole genome shotgun (WGS) entry which is preliminary data.</text>
</comment>
<evidence type="ECO:0000256" key="5">
    <source>
        <dbReference type="ARBA" id="ARBA00022692"/>
    </source>
</evidence>
<dbReference type="Proteomes" id="UP000325315">
    <property type="component" value="Unassembled WGS sequence"/>
</dbReference>
<organism evidence="14 15">
    <name type="scientific">Gossypium australe</name>
    <dbReference type="NCBI Taxonomy" id="47621"/>
    <lineage>
        <taxon>Eukaryota</taxon>
        <taxon>Viridiplantae</taxon>
        <taxon>Streptophyta</taxon>
        <taxon>Embryophyta</taxon>
        <taxon>Tracheophyta</taxon>
        <taxon>Spermatophyta</taxon>
        <taxon>Magnoliopsida</taxon>
        <taxon>eudicotyledons</taxon>
        <taxon>Gunneridae</taxon>
        <taxon>Pentapetalae</taxon>
        <taxon>rosids</taxon>
        <taxon>malvids</taxon>
        <taxon>Malvales</taxon>
        <taxon>Malvaceae</taxon>
        <taxon>Malvoideae</taxon>
        <taxon>Gossypium</taxon>
    </lineage>
</organism>
<dbReference type="PANTHER" id="PTHR12888">
    <property type="entry name" value="PEROXISOME ASSEMBLY PROTEIN 12 PEROXIN-12"/>
    <property type="match status" value="1"/>
</dbReference>
<evidence type="ECO:0000256" key="12">
    <source>
        <dbReference type="ARBA" id="ARBA00023140"/>
    </source>
</evidence>
<evidence type="ECO:0000256" key="8">
    <source>
        <dbReference type="ARBA" id="ARBA00022833"/>
    </source>
</evidence>
<keyword evidence="12" id="KW-0576">Peroxisome</keyword>
<feature type="domain" description="Pex N-terminal" evidence="13">
    <location>
        <begin position="21"/>
        <end position="200"/>
    </location>
</feature>
<keyword evidence="10" id="KW-1133">Transmembrane helix</keyword>
<dbReference type="Pfam" id="PF04757">
    <property type="entry name" value="Pex2_Pex12"/>
    <property type="match status" value="1"/>
</dbReference>
<keyword evidence="15" id="KW-1185">Reference proteome</keyword>
<dbReference type="InterPro" id="IPR006845">
    <property type="entry name" value="Pex_N"/>
</dbReference>
<evidence type="ECO:0000256" key="6">
    <source>
        <dbReference type="ARBA" id="ARBA00022723"/>
    </source>
</evidence>